<evidence type="ECO:0000313" key="12">
    <source>
        <dbReference type="Proteomes" id="UP000318571"/>
    </source>
</evidence>
<dbReference type="GO" id="GO:0050906">
    <property type="term" value="P:detection of stimulus involved in sensory perception"/>
    <property type="evidence" value="ECO:0007669"/>
    <property type="project" value="UniProtKB-ARBA"/>
</dbReference>
<feature type="transmembrane region" description="Helical" evidence="9">
    <location>
        <begin position="89"/>
        <end position="109"/>
    </location>
</feature>
<feature type="transmembrane region" description="Helical" evidence="9">
    <location>
        <begin position="149"/>
        <end position="167"/>
    </location>
</feature>
<evidence type="ECO:0000256" key="2">
    <source>
        <dbReference type="ARBA" id="ARBA00008685"/>
    </source>
</evidence>
<dbReference type="InterPro" id="IPR052192">
    <property type="entry name" value="Insect_Ionotropic_Sensory_Rcpt"/>
</dbReference>
<evidence type="ECO:0000256" key="5">
    <source>
        <dbReference type="ARBA" id="ARBA00022989"/>
    </source>
</evidence>
<dbReference type="EMBL" id="VCGU01000007">
    <property type="protein sequence ID" value="TRY74089.1"/>
    <property type="molecule type" value="Genomic_DNA"/>
</dbReference>
<organism evidence="11 12">
    <name type="scientific">Tigriopus californicus</name>
    <name type="common">Marine copepod</name>
    <dbReference type="NCBI Taxonomy" id="6832"/>
    <lineage>
        <taxon>Eukaryota</taxon>
        <taxon>Metazoa</taxon>
        <taxon>Ecdysozoa</taxon>
        <taxon>Arthropoda</taxon>
        <taxon>Crustacea</taxon>
        <taxon>Multicrustacea</taxon>
        <taxon>Hexanauplia</taxon>
        <taxon>Copepoda</taxon>
        <taxon>Harpacticoida</taxon>
        <taxon>Harpacticidae</taxon>
        <taxon>Tigriopus</taxon>
    </lineage>
</organism>
<comment type="similarity">
    <text evidence="2">Belongs to the glutamate-gated ion channel (TC 1.A.10.1) family.</text>
</comment>
<evidence type="ECO:0000256" key="9">
    <source>
        <dbReference type="SAM" id="Phobius"/>
    </source>
</evidence>
<feature type="transmembrane region" description="Helical" evidence="9">
    <location>
        <begin position="345"/>
        <end position="365"/>
    </location>
</feature>
<keyword evidence="5 9" id="KW-1133">Transmembrane helix</keyword>
<dbReference type="GO" id="GO:0005886">
    <property type="term" value="C:plasma membrane"/>
    <property type="evidence" value="ECO:0007669"/>
    <property type="project" value="UniProtKB-SubCell"/>
</dbReference>
<reference evidence="11 12" key="1">
    <citation type="journal article" date="2018" name="Nat. Ecol. Evol.">
        <title>Genomic signatures of mitonuclear coevolution across populations of Tigriopus californicus.</title>
        <authorList>
            <person name="Barreto F.S."/>
            <person name="Watson E.T."/>
            <person name="Lima T.G."/>
            <person name="Willett C.S."/>
            <person name="Edmands S."/>
            <person name="Li W."/>
            <person name="Burton R.S."/>
        </authorList>
    </citation>
    <scope>NUCLEOTIDE SEQUENCE [LARGE SCALE GENOMIC DNA]</scope>
    <source>
        <strain evidence="11 12">San Diego</strain>
    </source>
</reference>
<comment type="caution">
    <text evidence="11">The sequence shown here is derived from an EMBL/GenBank/DDBJ whole genome shotgun (WGS) entry which is preliminary data.</text>
</comment>
<keyword evidence="12" id="KW-1185">Reference proteome</keyword>
<sequence length="372" mass="42946">MAEKYHFNYTIKTEFAWGQPIGENGEWNGLIGNVKNGTSAFGVGIIFMDYDYSKAVDYLDTLVFYPIILRSKKPSKLPAYSNLLRPFSLLVWLMILAFVPAFVIVFITFKHSEGVTKGSELASHGFMVVRILFGQSGKLTTHNERSSKIFVGFWIMIVLFLSSMYECNLRAYLMHTSYEKPIETEKDILDRGRDLYLPVRTPFDAYYRDSELDLRRQLWAKVEKNPNLLFYSGIASCVLQHEETNLLEKGGVDLLSPVIFFARYPIMKEKFGYEPFYISKKAVFELQFSMMLKKHQDHRQDLNWVVRQLQAAGIVDHLSRNYLSQEAVFGESLDNRPKAFTFEHFAGAFVILTIGLILGFCMFLYESLSTKE</sequence>
<keyword evidence="3" id="KW-1003">Cell membrane</keyword>
<evidence type="ECO:0000256" key="1">
    <source>
        <dbReference type="ARBA" id="ARBA00004651"/>
    </source>
</evidence>
<dbReference type="Gene3D" id="1.10.287.70">
    <property type="match status" value="1"/>
</dbReference>
<keyword evidence="6 9" id="KW-0472">Membrane</keyword>
<keyword evidence="8" id="KW-0325">Glycoprotein</keyword>
<dbReference type="Pfam" id="PF00060">
    <property type="entry name" value="Lig_chan"/>
    <property type="match status" value="1"/>
</dbReference>
<dbReference type="InterPro" id="IPR001320">
    <property type="entry name" value="Iontro_rcpt_C"/>
</dbReference>
<evidence type="ECO:0000256" key="7">
    <source>
        <dbReference type="ARBA" id="ARBA00023170"/>
    </source>
</evidence>
<keyword evidence="4 9" id="KW-0812">Transmembrane</keyword>
<dbReference type="OMA" id="CCKNAIN"/>
<feature type="domain" description="Ionotropic glutamate receptor C-terminal" evidence="10">
    <location>
        <begin position="91"/>
        <end position="356"/>
    </location>
</feature>
<dbReference type="Gene3D" id="3.40.190.10">
    <property type="entry name" value="Periplasmic binding protein-like II"/>
    <property type="match status" value="1"/>
</dbReference>
<keyword evidence="7" id="KW-0675">Receptor</keyword>
<protein>
    <recommendedName>
        <fullName evidence="10">Ionotropic glutamate receptor C-terminal domain-containing protein</fullName>
    </recommendedName>
</protein>
<gene>
    <name evidence="11" type="ORF">TCAL_02589</name>
</gene>
<evidence type="ECO:0000313" key="11">
    <source>
        <dbReference type="EMBL" id="TRY74089.1"/>
    </source>
</evidence>
<evidence type="ECO:0000259" key="10">
    <source>
        <dbReference type="Pfam" id="PF00060"/>
    </source>
</evidence>
<dbReference type="GO" id="GO:0015276">
    <property type="term" value="F:ligand-gated monoatomic ion channel activity"/>
    <property type="evidence" value="ECO:0007669"/>
    <property type="project" value="InterPro"/>
</dbReference>
<dbReference type="STRING" id="6832.A0A553P8U5"/>
<name>A0A553P8U5_TIGCA</name>
<comment type="subcellular location">
    <subcellularLocation>
        <location evidence="1">Cell membrane</location>
        <topology evidence="1">Multi-pass membrane protein</topology>
    </subcellularLocation>
</comment>
<dbReference type="PANTHER" id="PTHR42643">
    <property type="entry name" value="IONOTROPIC RECEPTOR 20A-RELATED"/>
    <property type="match status" value="1"/>
</dbReference>
<evidence type="ECO:0000256" key="6">
    <source>
        <dbReference type="ARBA" id="ARBA00023136"/>
    </source>
</evidence>
<evidence type="ECO:0000256" key="4">
    <source>
        <dbReference type="ARBA" id="ARBA00022692"/>
    </source>
</evidence>
<dbReference type="PANTHER" id="PTHR42643:SF24">
    <property type="entry name" value="IONOTROPIC RECEPTOR 60A"/>
    <property type="match status" value="1"/>
</dbReference>
<dbReference type="SUPFAM" id="SSF53850">
    <property type="entry name" value="Periplasmic binding protein-like II"/>
    <property type="match status" value="1"/>
</dbReference>
<proteinExistence type="inferred from homology"/>
<dbReference type="AlphaFoldDB" id="A0A553P8U5"/>
<dbReference type="Proteomes" id="UP000318571">
    <property type="component" value="Chromosome 3"/>
</dbReference>
<evidence type="ECO:0000256" key="3">
    <source>
        <dbReference type="ARBA" id="ARBA00022475"/>
    </source>
</evidence>
<accession>A0A553P8U5</accession>
<evidence type="ECO:0000256" key="8">
    <source>
        <dbReference type="ARBA" id="ARBA00023180"/>
    </source>
</evidence>